<feature type="domain" description="AMP-binding enzyme C-terminal" evidence="2">
    <location>
        <begin position="446"/>
        <end position="521"/>
    </location>
</feature>
<reference evidence="3 4" key="1">
    <citation type="submission" date="2022-08" db="EMBL/GenBank/DDBJ databases">
        <title>novel species in genus Aeromicrobium.</title>
        <authorList>
            <person name="Ye L."/>
        </authorList>
    </citation>
    <scope>NUCLEOTIDE SEQUENCE [LARGE SCALE GENOMIC DNA]</scope>
    <source>
        <strain evidence="4">zg-Y1379</strain>
    </source>
</reference>
<dbReference type="RefSeq" id="WP_232398104.1">
    <property type="nucleotide sequence ID" value="NZ_CP102173.1"/>
</dbReference>
<dbReference type="Pfam" id="PF00501">
    <property type="entry name" value="AMP-binding"/>
    <property type="match status" value="1"/>
</dbReference>
<dbReference type="InterPro" id="IPR025110">
    <property type="entry name" value="AMP-bd_C"/>
</dbReference>
<dbReference type="CDD" id="cd04433">
    <property type="entry name" value="AFD_class_I"/>
    <property type="match status" value="1"/>
</dbReference>
<name>A0ABY5M7Z8_9ACTN</name>
<dbReference type="EMBL" id="CP102173">
    <property type="protein sequence ID" value="UUP14280.1"/>
    <property type="molecule type" value="Genomic_DNA"/>
</dbReference>
<organism evidence="3 4">
    <name type="scientific">Aeromicrobium wangtongii</name>
    <dbReference type="NCBI Taxonomy" id="2969247"/>
    <lineage>
        <taxon>Bacteria</taxon>
        <taxon>Bacillati</taxon>
        <taxon>Actinomycetota</taxon>
        <taxon>Actinomycetes</taxon>
        <taxon>Propionibacteriales</taxon>
        <taxon>Nocardioidaceae</taxon>
        <taxon>Aeromicrobium</taxon>
    </lineage>
</organism>
<accession>A0ABY5M7Z8</accession>
<keyword evidence="4" id="KW-1185">Reference proteome</keyword>
<dbReference type="InterPro" id="IPR020845">
    <property type="entry name" value="AMP-binding_CS"/>
</dbReference>
<dbReference type="PROSITE" id="PS00455">
    <property type="entry name" value="AMP_BINDING"/>
    <property type="match status" value="1"/>
</dbReference>
<dbReference type="PANTHER" id="PTHR43767">
    <property type="entry name" value="LONG-CHAIN-FATTY-ACID--COA LIGASE"/>
    <property type="match status" value="1"/>
</dbReference>
<dbReference type="InterPro" id="IPR000873">
    <property type="entry name" value="AMP-dep_synth/lig_dom"/>
</dbReference>
<dbReference type="Gene3D" id="3.30.300.30">
    <property type="match status" value="1"/>
</dbReference>
<dbReference type="Pfam" id="PF13193">
    <property type="entry name" value="AMP-binding_C"/>
    <property type="match status" value="1"/>
</dbReference>
<dbReference type="Proteomes" id="UP001316184">
    <property type="component" value="Chromosome"/>
</dbReference>
<proteinExistence type="predicted"/>
<dbReference type="Gene3D" id="3.40.50.12780">
    <property type="entry name" value="N-terminal domain of ligase-like"/>
    <property type="match status" value="1"/>
</dbReference>
<evidence type="ECO:0000313" key="4">
    <source>
        <dbReference type="Proteomes" id="UP001316184"/>
    </source>
</evidence>
<dbReference type="SUPFAM" id="SSF56801">
    <property type="entry name" value="Acetyl-CoA synthetase-like"/>
    <property type="match status" value="1"/>
</dbReference>
<evidence type="ECO:0000313" key="3">
    <source>
        <dbReference type="EMBL" id="UUP14280.1"/>
    </source>
</evidence>
<feature type="domain" description="AMP-dependent synthetase/ligase" evidence="1">
    <location>
        <begin position="46"/>
        <end position="398"/>
    </location>
</feature>
<dbReference type="InterPro" id="IPR042099">
    <property type="entry name" value="ANL_N_sf"/>
</dbReference>
<gene>
    <name evidence="3" type="ORF">NQV15_02895</name>
</gene>
<dbReference type="InterPro" id="IPR045851">
    <property type="entry name" value="AMP-bd_C_sf"/>
</dbReference>
<protein>
    <submittedName>
        <fullName evidence="3">AMP-binding protein</fullName>
    </submittedName>
</protein>
<dbReference type="PANTHER" id="PTHR43767:SF1">
    <property type="entry name" value="NONRIBOSOMAL PEPTIDE SYNTHASE PES1 (EUROFUNG)-RELATED"/>
    <property type="match status" value="1"/>
</dbReference>
<evidence type="ECO:0000259" key="2">
    <source>
        <dbReference type="Pfam" id="PF13193"/>
    </source>
</evidence>
<sequence>MTDLGYTFKVLQRIGLLQPVMPHRLLGAGLELAKWGPGLPSGVGSAAKRYPQRTAIIDDAGELTWAELSGQVNQLTQALKDRGARPGDSIAVLARNHRFLVMALVATMQLGGRVLLLNTMASRSQLGELVQREDATVVILDQEFLEVAQDVDRSRLVLAWADDDAPDDLPTVATMIDGQPARAHPKPDRHGQIIIFTSGTTGLPKGARREEPKNLLPLIAFFGSIPYRGGSTVALAAPLFHSWGLLNFAFGLSTAPTYVLRRTFDAEQVLRDIESHRAEVLVVVPLMMQRMTDVDPAVIERTDVSSLRITATSGSALAGELANRYMDLFTDSVYNFYGATETGWVTIAGPEDLREAPGTAGTPPFRTTVKILDPDGRELPQGETGVIHVGNDMPFGGYTDGNTKSFADGLMSTGDLGHFDENGRLFVSGRDDDMIISGGENVFPRELEDALIEHPDVSDVVVTGIPDERFGQVLAAYVVLNPGATLSEDEVKAYAKGKVARFAVPARTVFLDELPRNATGKVMKRELPEIEQS</sequence>
<dbReference type="InterPro" id="IPR050237">
    <property type="entry name" value="ATP-dep_AMP-bd_enzyme"/>
</dbReference>
<evidence type="ECO:0000259" key="1">
    <source>
        <dbReference type="Pfam" id="PF00501"/>
    </source>
</evidence>